<feature type="compositionally biased region" description="Low complexity" evidence="1">
    <location>
        <begin position="241"/>
        <end position="253"/>
    </location>
</feature>
<evidence type="ECO:0000313" key="5">
    <source>
        <dbReference type="Proteomes" id="UP001610990"/>
    </source>
</evidence>
<feature type="transmembrane region" description="Helical" evidence="2">
    <location>
        <begin position="281"/>
        <end position="301"/>
    </location>
</feature>
<keyword evidence="2" id="KW-0472">Membrane</keyword>
<evidence type="ECO:0000313" key="4">
    <source>
        <dbReference type="EMBL" id="MFH8584979.1"/>
    </source>
</evidence>
<feature type="chain" id="PRO_5046205810" description="TPM domain-containing protein" evidence="3">
    <location>
        <begin position="22"/>
        <end position="718"/>
    </location>
</feature>
<evidence type="ECO:0000256" key="2">
    <source>
        <dbReference type="SAM" id="Phobius"/>
    </source>
</evidence>
<organism evidence="4 5">
    <name type="scientific">Streptomyces celluloflavus</name>
    <dbReference type="NCBI Taxonomy" id="58344"/>
    <lineage>
        <taxon>Bacteria</taxon>
        <taxon>Bacillati</taxon>
        <taxon>Actinomycetota</taxon>
        <taxon>Actinomycetes</taxon>
        <taxon>Kitasatosporales</taxon>
        <taxon>Streptomycetaceae</taxon>
        <taxon>Streptomyces</taxon>
    </lineage>
</organism>
<feature type="transmembrane region" description="Helical" evidence="2">
    <location>
        <begin position="199"/>
        <end position="220"/>
    </location>
</feature>
<gene>
    <name evidence="4" type="ORF">ACH4GP_11350</name>
</gene>
<proteinExistence type="predicted"/>
<protein>
    <recommendedName>
        <fullName evidence="6">TPM domain-containing protein</fullName>
    </recommendedName>
</protein>
<feature type="signal peptide" evidence="3">
    <location>
        <begin position="1"/>
        <end position="21"/>
    </location>
</feature>
<dbReference type="EMBL" id="JBIRGH010000005">
    <property type="protein sequence ID" value="MFH8584979.1"/>
    <property type="molecule type" value="Genomic_DNA"/>
</dbReference>
<evidence type="ECO:0000256" key="1">
    <source>
        <dbReference type="SAM" id="MobiDB-lite"/>
    </source>
</evidence>
<feature type="transmembrane region" description="Helical" evidence="2">
    <location>
        <begin position="490"/>
        <end position="511"/>
    </location>
</feature>
<keyword evidence="2" id="KW-1133">Transmembrane helix</keyword>
<reference evidence="4 5" key="1">
    <citation type="submission" date="2024-10" db="EMBL/GenBank/DDBJ databases">
        <title>The Natural Products Discovery Center: Release of the First 8490 Sequenced Strains for Exploring Actinobacteria Biosynthetic Diversity.</title>
        <authorList>
            <person name="Kalkreuter E."/>
            <person name="Kautsar S.A."/>
            <person name="Yang D."/>
            <person name="Bader C.D."/>
            <person name="Teijaro C.N."/>
            <person name="Fluegel L."/>
            <person name="Davis C.M."/>
            <person name="Simpson J.R."/>
            <person name="Lauterbach L."/>
            <person name="Steele A.D."/>
            <person name="Gui C."/>
            <person name="Meng S."/>
            <person name="Li G."/>
            <person name="Viehrig K."/>
            <person name="Ye F."/>
            <person name="Su P."/>
            <person name="Kiefer A.F."/>
            <person name="Nichols A."/>
            <person name="Cepeda A.J."/>
            <person name="Yan W."/>
            <person name="Fan B."/>
            <person name="Jiang Y."/>
            <person name="Adhikari A."/>
            <person name="Zheng C.-J."/>
            <person name="Schuster L."/>
            <person name="Cowan T.M."/>
            <person name="Smanski M.J."/>
            <person name="Chevrette M.G."/>
            <person name="De Carvalho L.P.S."/>
            <person name="Shen B."/>
        </authorList>
    </citation>
    <scope>NUCLEOTIDE SEQUENCE [LARGE SCALE GENOMIC DNA]</scope>
    <source>
        <strain evidence="4 5">NPDC018013</strain>
    </source>
</reference>
<feature type="region of interest" description="Disordered" evidence="1">
    <location>
        <begin position="524"/>
        <end position="550"/>
    </location>
</feature>
<dbReference type="Proteomes" id="UP001610990">
    <property type="component" value="Unassembled WGS sequence"/>
</dbReference>
<comment type="caution">
    <text evidence="4">The sequence shown here is derived from an EMBL/GenBank/DDBJ whole genome shotgun (WGS) entry which is preliminary data.</text>
</comment>
<evidence type="ECO:0000256" key="3">
    <source>
        <dbReference type="SAM" id="SignalP"/>
    </source>
</evidence>
<feature type="region of interest" description="Disordered" evidence="1">
    <location>
        <begin position="168"/>
        <end position="193"/>
    </location>
</feature>
<keyword evidence="2" id="KW-0812">Transmembrane</keyword>
<evidence type="ECO:0008006" key="6">
    <source>
        <dbReference type="Google" id="ProtNLM"/>
    </source>
</evidence>
<name>A0ABW7RDD1_9ACTN</name>
<sequence length="718" mass="75274">MKAVLRAGMVLLAGWLTVVCAAGTGQAAPAPPDDRAQTAYLADRLRENPVYISDQFPREVPRSTAPEFAEQARRVGVPTYVLVLPGSSLTASPAGLLAGVHDRLGRPGLYVAVDRSGLAAVETYGVSLPEATDARRATLYELPYDATAREVFRRFVDVLTSGKARQRLDAADAGHDGATRSHEPARLHMTRTDRENQSFVTGLAVTGIPLAALLVTVHVWQRRRVRRALSAPVPAPGGGRPDAAPGVSLRKPAASPPRPPSAAPARRLGRAGLASGPFPRALLISLTVAALALSGLIAFTASRLFTDTTSGDGSYPTAADMRARVDRVADGLRRDPLYVDPESPSALDAADRARLRARLGSLRVPVLIAAVPTSSGDESGGNPALLAAALHDRLHRDALIVIADPATGSIAPFNHGAPVNGGYLIERPRETYTGGTDLALGSRLDAFLGYVAKSPPAKAGATPYPPEPATDPVQEKALPGLFTGDFRPGLLIGAFLGGLVFGLVALALSLARRLRRRLRPGQLSAAAGGERGDAAAPEAPKAPERPDPAWLRRTAREEIAALTAALDPADSLSAEARRRAWECLDATALLIDGDSDGRMDADAAPADLACAVVLARAGRTAIRRPDAAAQVCHRNPLHGAASGRRQIRTAGSGRARSLPVCQACRAVPGPVLRLGSSPRTRHDAYVPYATLPGPLATLADGAGIDQLTRTVREYFGVH</sequence>
<keyword evidence="3" id="KW-0732">Signal</keyword>
<feature type="region of interest" description="Disordered" evidence="1">
    <location>
        <begin position="231"/>
        <end position="267"/>
    </location>
</feature>
<dbReference type="RefSeq" id="WP_397672146.1">
    <property type="nucleotide sequence ID" value="NZ_JBIRGH010000005.1"/>
</dbReference>
<accession>A0ABW7RDD1</accession>
<keyword evidence="5" id="KW-1185">Reference proteome</keyword>